<evidence type="ECO:0000256" key="1">
    <source>
        <dbReference type="SAM" id="MobiDB-lite"/>
    </source>
</evidence>
<dbReference type="STRING" id="661478.OP10G_3377"/>
<keyword evidence="3" id="KW-1185">Reference proteome</keyword>
<dbReference type="AlphaFoldDB" id="A0A068NVE2"/>
<dbReference type="KEGG" id="fgi:OP10G_3377"/>
<gene>
    <name evidence="2" type="ORF">OP10G_3377</name>
</gene>
<name>A0A068NVE2_FIMGI</name>
<reference evidence="2 3" key="1">
    <citation type="journal article" date="2014" name="PLoS ONE">
        <title>The first complete genome sequence of the class fimbriimonadia in the phylum armatimonadetes.</title>
        <authorList>
            <person name="Hu Z.Y."/>
            <person name="Wang Y.Z."/>
            <person name="Im W.T."/>
            <person name="Wang S.Y."/>
            <person name="Zhao G.P."/>
            <person name="Zheng H.J."/>
            <person name="Quan Z.X."/>
        </authorList>
    </citation>
    <scope>NUCLEOTIDE SEQUENCE [LARGE SCALE GENOMIC DNA]</scope>
    <source>
        <strain evidence="2">Gsoil 348</strain>
    </source>
</reference>
<evidence type="ECO:0000313" key="3">
    <source>
        <dbReference type="Proteomes" id="UP000027982"/>
    </source>
</evidence>
<dbReference type="EMBL" id="CP007139">
    <property type="protein sequence ID" value="AIE86745.1"/>
    <property type="molecule type" value="Genomic_DNA"/>
</dbReference>
<dbReference type="Proteomes" id="UP000027982">
    <property type="component" value="Chromosome"/>
</dbReference>
<sequence>MLHKSGRLIVNGAPKGKPWASPKGAMSQSEGRSGAEPW</sequence>
<dbReference type="HOGENOM" id="CLU_3328157_0_0_0"/>
<accession>A0A068NVE2</accession>
<proteinExistence type="predicted"/>
<organism evidence="2 3">
    <name type="scientific">Fimbriimonas ginsengisoli Gsoil 348</name>
    <dbReference type="NCBI Taxonomy" id="661478"/>
    <lineage>
        <taxon>Bacteria</taxon>
        <taxon>Bacillati</taxon>
        <taxon>Armatimonadota</taxon>
        <taxon>Fimbriimonadia</taxon>
        <taxon>Fimbriimonadales</taxon>
        <taxon>Fimbriimonadaceae</taxon>
        <taxon>Fimbriimonas</taxon>
    </lineage>
</organism>
<feature type="region of interest" description="Disordered" evidence="1">
    <location>
        <begin position="1"/>
        <end position="38"/>
    </location>
</feature>
<protein>
    <submittedName>
        <fullName evidence="2">Uncharacterized protein</fullName>
    </submittedName>
</protein>
<evidence type="ECO:0000313" key="2">
    <source>
        <dbReference type="EMBL" id="AIE86745.1"/>
    </source>
</evidence>